<accession>A0A938YSN7</accession>
<evidence type="ECO:0000313" key="3">
    <source>
        <dbReference type="Proteomes" id="UP000663801"/>
    </source>
</evidence>
<organism evidence="2 3">
    <name type="scientific">Nakamurella flavida</name>
    <dbReference type="NCBI Taxonomy" id="363630"/>
    <lineage>
        <taxon>Bacteria</taxon>
        <taxon>Bacillati</taxon>
        <taxon>Actinomycetota</taxon>
        <taxon>Actinomycetes</taxon>
        <taxon>Nakamurellales</taxon>
        <taxon>Nakamurellaceae</taxon>
        <taxon>Nakamurella</taxon>
    </lineage>
</organism>
<dbReference type="Proteomes" id="UP000663801">
    <property type="component" value="Unassembled WGS sequence"/>
</dbReference>
<dbReference type="EMBL" id="JAERWL010000018">
    <property type="protein sequence ID" value="MBM9478493.1"/>
    <property type="molecule type" value="Genomic_DNA"/>
</dbReference>
<feature type="domain" description="Carboxymuconolactone decarboxylase-like" evidence="1">
    <location>
        <begin position="75"/>
        <end position="143"/>
    </location>
</feature>
<dbReference type="PANTHER" id="PTHR34846">
    <property type="entry name" value="4-CARBOXYMUCONOLACTONE DECARBOXYLASE FAMILY PROTEIN (AFU_ORTHOLOGUE AFUA_6G11590)"/>
    <property type="match status" value="1"/>
</dbReference>
<evidence type="ECO:0000313" key="2">
    <source>
        <dbReference type="EMBL" id="MBM9478493.1"/>
    </source>
</evidence>
<name>A0A938YSN7_9ACTN</name>
<protein>
    <submittedName>
        <fullName evidence="2">Carboxymuconolactone decarboxylase family protein</fullName>
    </submittedName>
</protein>
<dbReference type="SUPFAM" id="SSF69118">
    <property type="entry name" value="AhpD-like"/>
    <property type="match status" value="1"/>
</dbReference>
<dbReference type="PANTHER" id="PTHR34846:SF10">
    <property type="entry name" value="CYTOPLASMIC PROTEIN"/>
    <property type="match status" value="1"/>
</dbReference>
<dbReference type="InterPro" id="IPR003779">
    <property type="entry name" value="CMD-like"/>
</dbReference>
<dbReference type="Pfam" id="PF02627">
    <property type="entry name" value="CMD"/>
    <property type="match status" value="1"/>
</dbReference>
<comment type="caution">
    <text evidence="2">The sequence shown here is derived from an EMBL/GenBank/DDBJ whole genome shotgun (WGS) entry which is preliminary data.</text>
</comment>
<dbReference type="GO" id="GO:0051920">
    <property type="term" value="F:peroxiredoxin activity"/>
    <property type="evidence" value="ECO:0007669"/>
    <property type="project" value="InterPro"/>
</dbReference>
<sequence>MTADLFVPDPATELTARRELARVPITPPPGPFGRVLGWVGRRMAGRGMAGGMDNAFALAHQRQVLVAVALFERRVARWRALDGHLMLLATLAAAREVGCGWCIDYGFREADRAGLDLAKAQEIGRWRDSPVFSSVERRVVGYAVAMTATPPTVDDAMVAALRADLGDAALVELTMMVAVENQRSRFNAALGLVAQGFSASCRLPG</sequence>
<dbReference type="Gene3D" id="1.20.1290.10">
    <property type="entry name" value="AhpD-like"/>
    <property type="match status" value="1"/>
</dbReference>
<proteinExistence type="predicted"/>
<dbReference type="RefSeq" id="WP_205258519.1">
    <property type="nucleotide sequence ID" value="NZ_BAAAPV010000007.1"/>
</dbReference>
<evidence type="ECO:0000259" key="1">
    <source>
        <dbReference type="Pfam" id="PF02627"/>
    </source>
</evidence>
<gene>
    <name evidence="2" type="ORF">JL107_18740</name>
</gene>
<dbReference type="InterPro" id="IPR029032">
    <property type="entry name" value="AhpD-like"/>
</dbReference>
<reference evidence="2" key="1">
    <citation type="submission" date="2021-01" db="EMBL/GenBank/DDBJ databases">
        <title>KCTC 19127 draft genome.</title>
        <authorList>
            <person name="An D."/>
        </authorList>
    </citation>
    <scope>NUCLEOTIDE SEQUENCE</scope>
    <source>
        <strain evidence="2">KCTC 19127</strain>
    </source>
</reference>
<dbReference type="AlphaFoldDB" id="A0A938YSN7"/>
<keyword evidence="3" id="KW-1185">Reference proteome</keyword>